<name>A0A0X8JJU1_9BACT</name>
<dbReference type="EMBL" id="CP014229">
    <property type="protein sequence ID" value="AMD90083.1"/>
    <property type="molecule type" value="Genomic_DNA"/>
</dbReference>
<evidence type="ECO:0000313" key="3">
    <source>
        <dbReference type="EMBL" id="AMD90083.1"/>
    </source>
</evidence>
<proteinExistence type="predicted"/>
<protein>
    <submittedName>
        <fullName evidence="3">Uncharacterized protein</fullName>
    </submittedName>
</protein>
<organism evidence="3 4">
    <name type="scientific">Desulfovibrio fairfieldensis</name>
    <dbReference type="NCBI Taxonomy" id="44742"/>
    <lineage>
        <taxon>Bacteria</taxon>
        <taxon>Pseudomonadati</taxon>
        <taxon>Thermodesulfobacteriota</taxon>
        <taxon>Desulfovibrionia</taxon>
        <taxon>Desulfovibrionales</taxon>
        <taxon>Desulfovibrionaceae</taxon>
        <taxon>Desulfovibrio</taxon>
    </lineage>
</organism>
<reference evidence="4" key="1">
    <citation type="submission" date="2016-02" db="EMBL/GenBank/DDBJ databases">
        <authorList>
            <person name="Holder M.E."/>
            <person name="Ajami N.J."/>
            <person name="Petrosino J.F."/>
        </authorList>
    </citation>
    <scope>NUCLEOTIDE SEQUENCE [LARGE SCALE GENOMIC DNA]</scope>
    <source>
        <strain evidence="4">CCUG 45958</strain>
    </source>
</reference>
<evidence type="ECO:0000313" key="4">
    <source>
        <dbReference type="Proteomes" id="UP000069241"/>
    </source>
</evidence>
<dbReference type="Proteomes" id="UP000069241">
    <property type="component" value="Chromosome"/>
</dbReference>
<keyword evidence="1" id="KW-0175">Coiled coil</keyword>
<feature type="region of interest" description="Disordered" evidence="2">
    <location>
        <begin position="1"/>
        <end position="144"/>
    </location>
</feature>
<dbReference type="KEGG" id="dfi:AXF13_08090"/>
<accession>A0A0X8JJU1</accession>
<gene>
    <name evidence="3" type="ORF">AXF13_08090</name>
</gene>
<evidence type="ECO:0000256" key="2">
    <source>
        <dbReference type="SAM" id="MobiDB-lite"/>
    </source>
</evidence>
<keyword evidence="4" id="KW-1185">Reference proteome</keyword>
<dbReference type="STRING" id="44742.AXF13_08090"/>
<evidence type="ECO:0000256" key="1">
    <source>
        <dbReference type="SAM" id="Coils"/>
    </source>
</evidence>
<feature type="coiled-coil region" evidence="1">
    <location>
        <begin position="318"/>
        <end position="345"/>
    </location>
</feature>
<feature type="compositionally biased region" description="Polar residues" evidence="2">
    <location>
        <begin position="1"/>
        <end position="10"/>
    </location>
</feature>
<feature type="compositionally biased region" description="Basic and acidic residues" evidence="2">
    <location>
        <begin position="42"/>
        <end position="55"/>
    </location>
</feature>
<dbReference type="AlphaFoldDB" id="A0A0X8JJU1"/>
<sequence>MAEGDGNSTLWFGDESEAFSPLMNVEGPDNQWNEDPEPEGETVAKKPSEPQEGENHIQPPIEDGPFSSQVPRADLEAFARAMANEESDQVNVSSIPWGKPPAEDSPDAQGDVSQTQLSAEDKTSSPHIPRSYMTCGHESAGEKEHVGADETFVGAQPSARQERPVTISPGLTPAQRAATMRPQGINETISPYSASAAMFGNFFSNICHGIKGLFRPVPKDVPLRENAMSALSPMPEDVFAQKIQQMLQTWKFRRAHFEQAWEDVHNNQFEIEACISRIRENPLVLRAMDDIRAAGGDEVEQIRSELAKSMGDKFSEYATSLRHDVDDLRQNMQQFQKNARIAVEASGKEPLDRFACPEALEKSFDTFFNDVLDKPELKLIADDHGESLYDKASKLVQNIKNAFSALKQRFMSLLPHHESGETEVQEKRAPQQQ</sequence>